<comment type="caution">
    <text evidence="1">The sequence shown here is derived from an EMBL/GenBank/DDBJ whole genome shotgun (WGS) entry which is preliminary data.</text>
</comment>
<reference evidence="1 2" key="1">
    <citation type="submission" date="2015-01" db="EMBL/GenBank/DDBJ databases">
        <title>Evolution of Trichinella species and genotypes.</title>
        <authorList>
            <person name="Korhonen P.K."/>
            <person name="Edoardo P."/>
            <person name="Giuseppe L.R."/>
            <person name="Gasser R.B."/>
        </authorList>
    </citation>
    <scope>NUCLEOTIDE SEQUENCE [LARGE SCALE GENOMIC DNA]</scope>
    <source>
        <strain evidence="1">ISS470</strain>
    </source>
</reference>
<evidence type="ECO:0000313" key="2">
    <source>
        <dbReference type="Proteomes" id="UP000054995"/>
    </source>
</evidence>
<organism evidence="1 2">
    <name type="scientific">Trichinella pseudospiralis</name>
    <name type="common">Parasitic roundworm</name>
    <dbReference type="NCBI Taxonomy" id="6337"/>
    <lineage>
        <taxon>Eukaryota</taxon>
        <taxon>Metazoa</taxon>
        <taxon>Ecdysozoa</taxon>
        <taxon>Nematoda</taxon>
        <taxon>Enoplea</taxon>
        <taxon>Dorylaimia</taxon>
        <taxon>Trichinellida</taxon>
        <taxon>Trichinellidae</taxon>
        <taxon>Trichinella</taxon>
    </lineage>
</organism>
<evidence type="ECO:0000313" key="1">
    <source>
        <dbReference type="EMBL" id="KRY82265.1"/>
    </source>
</evidence>
<dbReference type="EMBL" id="JYDT01000182">
    <property type="protein sequence ID" value="KRY82265.1"/>
    <property type="molecule type" value="Genomic_DNA"/>
</dbReference>
<gene>
    <name evidence="1" type="ORF">T4D_13825</name>
</gene>
<sequence>MTYPHLSTKLTVSAMFSKRRISTVFDLMFPRGIENLKEQKGKMENTSGNRADRQFKIGKTVMVRDYTRDQKLWREGVIVGQQGQVT</sequence>
<dbReference type="Proteomes" id="UP000054995">
    <property type="component" value="Unassembled WGS sequence"/>
</dbReference>
<protein>
    <submittedName>
        <fullName evidence="1">Uncharacterized protein</fullName>
    </submittedName>
</protein>
<dbReference type="OrthoDB" id="5919860at2759"/>
<name>A0A0V1F7W0_TRIPS</name>
<keyword evidence="2" id="KW-1185">Reference proteome</keyword>
<dbReference type="AlphaFoldDB" id="A0A0V1F7W0"/>
<accession>A0A0V1F7W0</accession>
<proteinExistence type="predicted"/>